<keyword evidence="8 11" id="KW-0407">Ion channel</keyword>
<dbReference type="GO" id="GO:0046872">
    <property type="term" value="F:metal ion binding"/>
    <property type="evidence" value="ECO:0007669"/>
    <property type="project" value="UniProtKB-KW"/>
</dbReference>
<evidence type="ECO:0000313" key="12">
    <source>
        <dbReference type="EMBL" id="SHG84386.1"/>
    </source>
</evidence>
<dbReference type="OrthoDB" id="9815830at2"/>
<dbReference type="PANTHER" id="PTHR28259:SF1">
    <property type="entry name" value="FLUORIDE EXPORT PROTEIN 1-RELATED"/>
    <property type="match status" value="1"/>
</dbReference>
<feature type="binding site" evidence="11">
    <location>
        <position position="80"/>
    </location>
    <ligand>
        <name>Na(+)</name>
        <dbReference type="ChEBI" id="CHEBI:29101"/>
        <note>structural</note>
    </ligand>
</feature>
<keyword evidence="11" id="KW-0479">Metal-binding</keyword>
<keyword evidence="6 11" id="KW-0406">Ion transport</keyword>
<evidence type="ECO:0000256" key="1">
    <source>
        <dbReference type="ARBA" id="ARBA00004651"/>
    </source>
</evidence>
<comment type="similarity">
    <text evidence="9 11">Belongs to the fluoride channel Fluc/FEX (TC 1.A.43) family.</text>
</comment>
<comment type="activity regulation">
    <text evidence="11">Na(+) is not transported, but it plays an essential structural role and its presence is essential for fluoride channel function.</text>
</comment>
<evidence type="ECO:0000256" key="3">
    <source>
        <dbReference type="ARBA" id="ARBA00022519"/>
    </source>
</evidence>
<organism evidence="12 13">
    <name type="scientific">Chryseolinea serpens</name>
    <dbReference type="NCBI Taxonomy" id="947013"/>
    <lineage>
        <taxon>Bacteria</taxon>
        <taxon>Pseudomonadati</taxon>
        <taxon>Bacteroidota</taxon>
        <taxon>Cytophagia</taxon>
        <taxon>Cytophagales</taxon>
        <taxon>Fulvivirgaceae</taxon>
        <taxon>Chryseolinea</taxon>
    </lineage>
</organism>
<name>A0A1M5N490_9BACT</name>
<comment type="catalytic activity">
    <reaction evidence="10">
        <text>fluoride(in) = fluoride(out)</text>
        <dbReference type="Rhea" id="RHEA:76159"/>
        <dbReference type="ChEBI" id="CHEBI:17051"/>
    </reaction>
    <physiologicalReaction direction="left-to-right" evidence="10">
        <dbReference type="Rhea" id="RHEA:76160"/>
    </physiologicalReaction>
</comment>
<dbReference type="GO" id="GO:0005886">
    <property type="term" value="C:plasma membrane"/>
    <property type="evidence" value="ECO:0007669"/>
    <property type="project" value="UniProtKB-SubCell"/>
</dbReference>
<keyword evidence="11" id="KW-0813">Transport</keyword>
<evidence type="ECO:0000256" key="10">
    <source>
        <dbReference type="ARBA" id="ARBA00035585"/>
    </source>
</evidence>
<feature type="binding site" evidence="11">
    <location>
        <position position="77"/>
    </location>
    <ligand>
        <name>Na(+)</name>
        <dbReference type="ChEBI" id="CHEBI:29101"/>
        <note>structural</note>
    </ligand>
</feature>
<evidence type="ECO:0000256" key="8">
    <source>
        <dbReference type="ARBA" id="ARBA00023303"/>
    </source>
</evidence>
<evidence type="ECO:0000256" key="4">
    <source>
        <dbReference type="ARBA" id="ARBA00022692"/>
    </source>
</evidence>
<dbReference type="GO" id="GO:0140114">
    <property type="term" value="P:cellular detoxification of fluoride"/>
    <property type="evidence" value="ECO:0007669"/>
    <property type="project" value="UniProtKB-UniRule"/>
</dbReference>
<keyword evidence="2 11" id="KW-1003">Cell membrane</keyword>
<dbReference type="Proteomes" id="UP000184212">
    <property type="component" value="Unassembled WGS sequence"/>
</dbReference>
<sequence>MNLFKILIIAIGGSIGSVARYLTVKGLDEKMNTAFPYGTLTVNLVGSFLIGLFYVLAVRKTGMTENWRLFLGAGFCGGFTTFSAFAWENFSLFQQKMLGTAFLYTSVSLVAGFSALALGAWIARFI</sequence>
<keyword evidence="4 11" id="KW-0812">Transmembrane</keyword>
<dbReference type="InterPro" id="IPR003691">
    <property type="entry name" value="FluC"/>
</dbReference>
<feature type="transmembrane region" description="Helical" evidence="11">
    <location>
        <begin position="35"/>
        <end position="57"/>
    </location>
</feature>
<keyword evidence="7 11" id="KW-0472">Membrane</keyword>
<evidence type="ECO:0000256" key="6">
    <source>
        <dbReference type="ARBA" id="ARBA00023065"/>
    </source>
</evidence>
<feature type="transmembrane region" description="Helical" evidence="11">
    <location>
        <begin position="102"/>
        <end position="123"/>
    </location>
</feature>
<dbReference type="AlphaFoldDB" id="A0A1M5N490"/>
<evidence type="ECO:0000256" key="2">
    <source>
        <dbReference type="ARBA" id="ARBA00022475"/>
    </source>
</evidence>
<dbReference type="EMBL" id="FQWQ01000001">
    <property type="protein sequence ID" value="SHG84386.1"/>
    <property type="molecule type" value="Genomic_DNA"/>
</dbReference>
<dbReference type="GO" id="GO:0062054">
    <property type="term" value="F:fluoride channel activity"/>
    <property type="evidence" value="ECO:0007669"/>
    <property type="project" value="UniProtKB-UniRule"/>
</dbReference>
<keyword evidence="13" id="KW-1185">Reference proteome</keyword>
<dbReference type="NCBIfam" id="TIGR00494">
    <property type="entry name" value="crcB"/>
    <property type="match status" value="1"/>
</dbReference>
<evidence type="ECO:0000256" key="11">
    <source>
        <dbReference type="HAMAP-Rule" id="MF_00454"/>
    </source>
</evidence>
<keyword evidence="5 11" id="KW-1133">Transmembrane helix</keyword>
<evidence type="ECO:0000313" key="13">
    <source>
        <dbReference type="Proteomes" id="UP000184212"/>
    </source>
</evidence>
<dbReference type="Pfam" id="PF02537">
    <property type="entry name" value="CRCB"/>
    <property type="match status" value="1"/>
</dbReference>
<dbReference type="RefSeq" id="WP_073133423.1">
    <property type="nucleotide sequence ID" value="NZ_FQWQ01000001.1"/>
</dbReference>
<keyword evidence="11" id="KW-0915">Sodium</keyword>
<comment type="subcellular location">
    <subcellularLocation>
        <location evidence="1 11">Cell membrane</location>
        <topology evidence="1 11">Multi-pass membrane protein</topology>
    </subcellularLocation>
</comment>
<comment type="function">
    <text evidence="11">Fluoride-specific ion channel. Important for reducing fluoride concentration in the cell, thus reducing its toxicity.</text>
</comment>
<keyword evidence="3" id="KW-0997">Cell inner membrane</keyword>
<evidence type="ECO:0000256" key="7">
    <source>
        <dbReference type="ARBA" id="ARBA00023136"/>
    </source>
</evidence>
<protein>
    <recommendedName>
        <fullName evidence="11">Fluoride-specific ion channel FluC</fullName>
    </recommendedName>
</protein>
<reference evidence="12 13" key="1">
    <citation type="submission" date="2016-11" db="EMBL/GenBank/DDBJ databases">
        <authorList>
            <person name="Jaros S."/>
            <person name="Januszkiewicz K."/>
            <person name="Wedrychowicz H."/>
        </authorList>
    </citation>
    <scope>NUCLEOTIDE SEQUENCE [LARGE SCALE GENOMIC DNA]</scope>
    <source>
        <strain evidence="12 13">DSM 24574</strain>
    </source>
</reference>
<dbReference type="HAMAP" id="MF_00454">
    <property type="entry name" value="FluC"/>
    <property type="match status" value="1"/>
</dbReference>
<feature type="transmembrane region" description="Helical" evidence="11">
    <location>
        <begin position="69"/>
        <end position="90"/>
    </location>
</feature>
<gene>
    <name evidence="11" type="primary">fluC</name>
    <name evidence="11" type="synonym">crcB</name>
    <name evidence="12" type="ORF">SAMN04488109_2098</name>
</gene>
<dbReference type="PANTHER" id="PTHR28259">
    <property type="entry name" value="FLUORIDE EXPORT PROTEIN 1-RELATED"/>
    <property type="match status" value="1"/>
</dbReference>
<evidence type="ECO:0000256" key="5">
    <source>
        <dbReference type="ARBA" id="ARBA00022989"/>
    </source>
</evidence>
<accession>A0A1M5N490</accession>
<evidence type="ECO:0000256" key="9">
    <source>
        <dbReference type="ARBA" id="ARBA00035120"/>
    </source>
</evidence>
<proteinExistence type="inferred from homology"/>
<feature type="transmembrane region" description="Helical" evidence="11">
    <location>
        <begin position="6"/>
        <end position="23"/>
    </location>
</feature>